<evidence type="ECO:0000259" key="1">
    <source>
        <dbReference type="Pfam" id="PF20254"/>
    </source>
</evidence>
<dbReference type="OrthoDB" id="10755at2157"/>
<dbReference type="EMBL" id="LT841358">
    <property type="protein sequence ID" value="SMH70579.1"/>
    <property type="molecule type" value="Genomic_DNA"/>
</dbReference>
<keyword evidence="3" id="KW-1185">Reference proteome</keyword>
<reference evidence="3" key="1">
    <citation type="submission" date="2017-03" db="EMBL/GenBank/DDBJ databases">
        <authorList>
            <person name="Herbold C."/>
        </authorList>
    </citation>
    <scope>NUCLEOTIDE SEQUENCE [LARGE SCALE GENOMIC DNA]</scope>
</reference>
<sequence length="331" mass="37781">MNHVTLVAIVVIFLISGLFVQLGNVDANATTNIVPTWVKHIALLWTQAEISDADFINDMRWLVEHRIIPVEDLVENADGFMIPDSVKKIAYYWSNGNVPDSEFISGIEYLIQNGVIELDDNFVSRVQKERMSEISVYNDTKKSVVIIPVFTASAYSERGFYSYYAGNCDTTCLTSFIYANAPLGYTASGQAVDILESLGYYTLTDIDVDKNPKILLQYDKVIVLHNEYVTQKEFDAITTHPHVIYLYPNALYGKIVVNYSANVLTLVRGHNYPDVKIRNGFDWKFDNSNLEYNTQCSNWKFYNVTNGIMLDCYPENHIMHNIPLLRAIKDY</sequence>
<dbReference type="Proteomes" id="UP000230607">
    <property type="component" value="Chromosome 1"/>
</dbReference>
<name>A0A2H1FD46_9ARCH</name>
<protein>
    <recommendedName>
        <fullName evidence="1">N,N-dimethylformamidase beta subunit-like C-terminal domain-containing protein</fullName>
    </recommendedName>
</protein>
<dbReference type="Pfam" id="PF20254">
    <property type="entry name" value="DMFA2_C"/>
    <property type="match status" value="1"/>
</dbReference>
<dbReference type="InterPro" id="IPR046540">
    <property type="entry name" value="DMFA2_C"/>
</dbReference>
<dbReference type="AlphaFoldDB" id="A0A2H1FD46"/>
<organism evidence="2 3">
    <name type="scientific">Candidatus Nitrosotalea okcheonensis</name>
    <dbReference type="NCBI Taxonomy" id="1903276"/>
    <lineage>
        <taxon>Archaea</taxon>
        <taxon>Nitrososphaerota</taxon>
        <taxon>Nitrososphaeria</taxon>
        <taxon>Nitrosotaleales</taxon>
        <taxon>Nitrosotaleaceae</taxon>
        <taxon>Nitrosotalea</taxon>
    </lineage>
</organism>
<accession>A0A2H1FD46</accession>
<evidence type="ECO:0000313" key="2">
    <source>
        <dbReference type="EMBL" id="SMH70579.1"/>
    </source>
</evidence>
<evidence type="ECO:0000313" key="3">
    <source>
        <dbReference type="Proteomes" id="UP000230607"/>
    </source>
</evidence>
<feature type="domain" description="N,N-dimethylformamidase beta subunit-like C-terminal" evidence="1">
    <location>
        <begin position="139"/>
        <end position="260"/>
    </location>
</feature>
<proteinExistence type="predicted"/>
<dbReference type="RefSeq" id="WP_157926697.1">
    <property type="nucleotide sequence ID" value="NZ_LT841358.1"/>
</dbReference>
<gene>
    <name evidence="2" type="ORF">NCS_10386</name>
</gene>